<proteinExistence type="predicted"/>
<dbReference type="AlphaFoldDB" id="A0A2K8UDD5"/>
<dbReference type="InterPro" id="IPR001173">
    <property type="entry name" value="Glyco_trans_2-like"/>
</dbReference>
<reference evidence="2 3" key="1">
    <citation type="submission" date="2017-03" db="EMBL/GenBank/DDBJ databases">
        <title>Complete genome sequence of Candidatus 'Thiodictyon syntrophicum' sp. nov. strain Cad16T, a photolithoautotroph purple sulfur bacterium isolated from an alpine meromictic lake.</title>
        <authorList>
            <person name="Luedin S.M."/>
            <person name="Pothier J.F."/>
            <person name="Danza F."/>
            <person name="Storelli N."/>
            <person name="Wittwer M."/>
            <person name="Tonolla M."/>
        </authorList>
    </citation>
    <scope>NUCLEOTIDE SEQUENCE [LARGE SCALE GENOMIC DNA]</scope>
    <source>
        <strain evidence="2 3">Cad16T</strain>
    </source>
</reference>
<dbReference type="KEGG" id="tsy:THSYN_22590"/>
<keyword evidence="3" id="KW-1185">Reference proteome</keyword>
<dbReference type="PANTHER" id="PTHR43685:SF2">
    <property type="entry name" value="GLYCOSYLTRANSFERASE 2-LIKE DOMAIN-CONTAINING PROTEIN"/>
    <property type="match status" value="1"/>
</dbReference>
<dbReference type="Gene3D" id="3.90.550.10">
    <property type="entry name" value="Spore Coat Polysaccharide Biosynthesis Protein SpsA, Chain A"/>
    <property type="match status" value="1"/>
</dbReference>
<name>A0A2K8UDD5_9GAMM</name>
<accession>A0A2K8UDD5</accession>
<evidence type="ECO:0000259" key="1">
    <source>
        <dbReference type="Pfam" id="PF00535"/>
    </source>
</evidence>
<feature type="domain" description="Glycosyltransferase 2-like" evidence="1">
    <location>
        <begin position="21"/>
        <end position="191"/>
    </location>
</feature>
<dbReference type="Proteomes" id="UP000232638">
    <property type="component" value="Chromosome"/>
</dbReference>
<organism evidence="2 3">
    <name type="scientific">Candidatus Thiodictyon syntrophicum</name>
    <dbReference type="NCBI Taxonomy" id="1166950"/>
    <lineage>
        <taxon>Bacteria</taxon>
        <taxon>Pseudomonadati</taxon>
        <taxon>Pseudomonadota</taxon>
        <taxon>Gammaproteobacteria</taxon>
        <taxon>Chromatiales</taxon>
        <taxon>Chromatiaceae</taxon>
        <taxon>Thiodictyon</taxon>
    </lineage>
</organism>
<dbReference type="InterPro" id="IPR029044">
    <property type="entry name" value="Nucleotide-diphossugar_trans"/>
</dbReference>
<sequence length="328" mass="37410">MTRGSCVRTMSNVSGVTMNLSVVIPAFNSEAFLDETLTAIVAQTCKPDHIVVIDDGSTDRTGDIIRRFAPAVTGMRIPNGGQGAARRLAITHCDTDWIALCDSDDVWNPDFLARRRALLDAYPDAQFTFSNFFSFGPASRPGHNLLADAPAGWLGQWCTIDQQGFYRVRDPYRAFLDFNPAYPSGIVFRRDAYSRMGGFLTKYSRWIAEDAEFVRRFLLLPGVVVVGDTAQTWGYRRHHSNYSRTKWKNILGCARILQEHLDLGLVPPPLQNEALHKIDHYLARAFDTAWWEQCPEGVTEIYRKLTPRQRTLKRRVQRVWITLRPSRR</sequence>
<evidence type="ECO:0000313" key="2">
    <source>
        <dbReference type="EMBL" id="AUB83459.1"/>
    </source>
</evidence>
<evidence type="ECO:0000313" key="3">
    <source>
        <dbReference type="Proteomes" id="UP000232638"/>
    </source>
</evidence>
<dbReference type="SUPFAM" id="SSF53448">
    <property type="entry name" value="Nucleotide-diphospho-sugar transferases"/>
    <property type="match status" value="1"/>
</dbReference>
<dbReference type="Pfam" id="PF00535">
    <property type="entry name" value="Glycos_transf_2"/>
    <property type="match status" value="1"/>
</dbReference>
<gene>
    <name evidence="2" type="ORF">THSYN_22590</name>
</gene>
<dbReference type="EMBL" id="CP020370">
    <property type="protein sequence ID" value="AUB83459.1"/>
    <property type="molecule type" value="Genomic_DNA"/>
</dbReference>
<dbReference type="PANTHER" id="PTHR43685">
    <property type="entry name" value="GLYCOSYLTRANSFERASE"/>
    <property type="match status" value="1"/>
</dbReference>
<dbReference type="InterPro" id="IPR050834">
    <property type="entry name" value="Glycosyltransf_2"/>
</dbReference>
<protein>
    <recommendedName>
        <fullName evidence="1">Glycosyltransferase 2-like domain-containing protein</fullName>
    </recommendedName>
</protein>
<dbReference type="CDD" id="cd00761">
    <property type="entry name" value="Glyco_tranf_GTA_type"/>
    <property type="match status" value="1"/>
</dbReference>